<feature type="transmembrane region" description="Helical" evidence="2">
    <location>
        <begin position="157"/>
        <end position="175"/>
    </location>
</feature>
<feature type="compositionally biased region" description="Acidic residues" evidence="1">
    <location>
        <begin position="235"/>
        <end position="248"/>
    </location>
</feature>
<dbReference type="Proteomes" id="UP000008974">
    <property type="component" value="Unassembled WGS sequence"/>
</dbReference>
<dbReference type="AlphaFoldDB" id="E1F3G8"/>
<accession>E1F3G8</accession>
<keyword evidence="2" id="KW-1133">Transmembrane helix</keyword>
<feature type="transmembrane region" description="Helical" evidence="2">
    <location>
        <begin position="33"/>
        <end position="55"/>
    </location>
</feature>
<dbReference type="VEuPathDB" id="GiardiaDB:GLP15_4921"/>
<keyword evidence="2" id="KW-0472">Membrane</keyword>
<evidence type="ECO:0000313" key="4">
    <source>
        <dbReference type="Proteomes" id="UP000008974"/>
    </source>
</evidence>
<comment type="caution">
    <text evidence="3">The sequence shown here is derived from an EMBL/GenBank/DDBJ whole genome shotgun (WGS) entry which is preliminary data.</text>
</comment>
<dbReference type="OrthoDB" id="10313543at2759"/>
<feature type="transmembrane region" description="Helical" evidence="2">
    <location>
        <begin position="187"/>
        <end position="204"/>
    </location>
</feature>
<proteinExistence type="predicted"/>
<evidence type="ECO:0000256" key="2">
    <source>
        <dbReference type="SAM" id="Phobius"/>
    </source>
</evidence>
<gene>
    <name evidence="3" type="ORF">GLP15_4921</name>
</gene>
<dbReference type="OMA" id="FTCCFRC"/>
<sequence length="270" mass="29184">MPPGVPPDDPQARPAGCCHRLGAALLTMPRGALCLLVFELLAGLSLSLASLAGGFQAATWLSINMKRAYEDLELWRLVSAPVLPESIFQGTLFVLIGWSSAFLLERTVGWKVFLGLLAFAVPCVSLLASALTALLALTPGLRDVSYFAAQWTSNANMGPGPVLIFLTIMAIRLSGHKSFTCCFRCPIPAWGVILLTVFMAQLMLYPPWEGVPYTLAGAIAAYVLPRKAFKRPSSPEDEALVTNEDEPEDARPTETLPPPAEEFRGRGRSL</sequence>
<organism evidence="3 4">
    <name type="scientific">Giardia intestinalis (strain P15)</name>
    <name type="common">Giardia lamblia</name>
    <dbReference type="NCBI Taxonomy" id="658858"/>
    <lineage>
        <taxon>Eukaryota</taxon>
        <taxon>Metamonada</taxon>
        <taxon>Diplomonadida</taxon>
        <taxon>Hexamitidae</taxon>
        <taxon>Giardiinae</taxon>
        <taxon>Giardia</taxon>
    </lineage>
</organism>
<name>E1F3G8_GIAIA</name>
<keyword evidence="2" id="KW-0812">Transmembrane</keyword>
<evidence type="ECO:0000313" key="3">
    <source>
        <dbReference type="EMBL" id="EFO63001.1"/>
    </source>
</evidence>
<dbReference type="EMBL" id="ACVC01000153">
    <property type="protein sequence ID" value="EFO63001.1"/>
    <property type="molecule type" value="Genomic_DNA"/>
</dbReference>
<feature type="compositionally biased region" description="Basic and acidic residues" evidence="1">
    <location>
        <begin position="261"/>
        <end position="270"/>
    </location>
</feature>
<evidence type="ECO:0000256" key="1">
    <source>
        <dbReference type="SAM" id="MobiDB-lite"/>
    </source>
</evidence>
<feature type="transmembrane region" description="Helical" evidence="2">
    <location>
        <begin position="116"/>
        <end position="137"/>
    </location>
</feature>
<reference evidence="3 4" key="1">
    <citation type="journal article" date="2010" name="BMC Genomics">
        <title>Genome analysis and comparative genomics of a Giardia intestinalis assemblage E isolate.</title>
        <authorList>
            <person name="Jerlstrom-Hultqvist J."/>
            <person name="Franzen O."/>
            <person name="Ankarklev J."/>
            <person name="Xu F."/>
            <person name="Nohynkova E."/>
            <person name="Andersson J.O."/>
            <person name="Svard S.G."/>
            <person name="Andersson B."/>
        </authorList>
    </citation>
    <scope>NUCLEOTIDE SEQUENCE [LARGE SCALE GENOMIC DNA]</scope>
    <source>
        <strain evidence="3 4">P15</strain>
    </source>
</reference>
<feature type="region of interest" description="Disordered" evidence="1">
    <location>
        <begin position="231"/>
        <end position="270"/>
    </location>
</feature>
<protein>
    <submittedName>
        <fullName evidence="3">Uncharacterized protein</fullName>
    </submittedName>
</protein>